<accession>A0A2Z7B2S9</accession>
<dbReference type="AlphaFoldDB" id="A0A2Z7B2S9"/>
<keyword evidence="2" id="KW-1185">Reference proteome</keyword>
<protein>
    <submittedName>
        <fullName evidence="1">Uncharacterized protein</fullName>
    </submittedName>
</protein>
<name>A0A2Z7B2S9_9LAMI</name>
<dbReference type="Proteomes" id="UP000250235">
    <property type="component" value="Unassembled WGS sequence"/>
</dbReference>
<evidence type="ECO:0000313" key="2">
    <source>
        <dbReference type="Proteomes" id="UP000250235"/>
    </source>
</evidence>
<organism evidence="1 2">
    <name type="scientific">Dorcoceras hygrometricum</name>
    <dbReference type="NCBI Taxonomy" id="472368"/>
    <lineage>
        <taxon>Eukaryota</taxon>
        <taxon>Viridiplantae</taxon>
        <taxon>Streptophyta</taxon>
        <taxon>Embryophyta</taxon>
        <taxon>Tracheophyta</taxon>
        <taxon>Spermatophyta</taxon>
        <taxon>Magnoliopsida</taxon>
        <taxon>eudicotyledons</taxon>
        <taxon>Gunneridae</taxon>
        <taxon>Pentapetalae</taxon>
        <taxon>asterids</taxon>
        <taxon>lamiids</taxon>
        <taxon>Lamiales</taxon>
        <taxon>Gesneriaceae</taxon>
        <taxon>Didymocarpoideae</taxon>
        <taxon>Trichosporeae</taxon>
        <taxon>Loxocarpinae</taxon>
        <taxon>Dorcoceras</taxon>
    </lineage>
</organism>
<dbReference type="EMBL" id="KV010037">
    <property type="protein sequence ID" value="KZV28661.1"/>
    <property type="molecule type" value="Genomic_DNA"/>
</dbReference>
<sequence length="106" mass="11035">MTSAPLSHGSRQPPRAALDTPCTHCMGIALGLDGLLRDVLSSPCGRVDSPRQPCATYAAPASAHGERAIHACARHMRHSTPHAAESMCDALAAPLLPAGSLYRAAR</sequence>
<gene>
    <name evidence="1" type="ORF">F511_33606</name>
</gene>
<proteinExistence type="predicted"/>
<reference evidence="1 2" key="1">
    <citation type="journal article" date="2015" name="Proc. Natl. Acad. Sci. U.S.A.">
        <title>The resurrection genome of Boea hygrometrica: A blueprint for survival of dehydration.</title>
        <authorList>
            <person name="Xiao L."/>
            <person name="Yang G."/>
            <person name="Zhang L."/>
            <person name="Yang X."/>
            <person name="Zhao S."/>
            <person name="Ji Z."/>
            <person name="Zhou Q."/>
            <person name="Hu M."/>
            <person name="Wang Y."/>
            <person name="Chen M."/>
            <person name="Xu Y."/>
            <person name="Jin H."/>
            <person name="Xiao X."/>
            <person name="Hu G."/>
            <person name="Bao F."/>
            <person name="Hu Y."/>
            <person name="Wan P."/>
            <person name="Li L."/>
            <person name="Deng X."/>
            <person name="Kuang T."/>
            <person name="Xiang C."/>
            <person name="Zhu J.K."/>
            <person name="Oliver M.J."/>
            <person name="He Y."/>
        </authorList>
    </citation>
    <scope>NUCLEOTIDE SEQUENCE [LARGE SCALE GENOMIC DNA]</scope>
    <source>
        <strain evidence="2">cv. XS01</strain>
    </source>
</reference>
<evidence type="ECO:0000313" key="1">
    <source>
        <dbReference type="EMBL" id="KZV28661.1"/>
    </source>
</evidence>